<dbReference type="GO" id="GO:0005634">
    <property type="term" value="C:nucleus"/>
    <property type="evidence" value="ECO:0007669"/>
    <property type="project" value="TreeGrafter"/>
</dbReference>
<dbReference type="InterPro" id="IPR050776">
    <property type="entry name" value="Ank_Repeat/CDKN_Inhibitor"/>
</dbReference>
<evidence type="ECO:0000256" key="3">
    <source>
        <dbReference type="PROSITE-ProRule" id="PRU00023"/>
    </source>
</evidence>
<keyword evidence="5" id="KW-1185">Reference proteome</keyword>
<evidence type="ECO:0000313" key="5">
    <source>
        <dbReference type="Proteomes" id="UP000005408"/>
    </source>
</evidence>
<dbReference type="PANTHER" id="PTHR24201:SF16">
    <property type="entry name" value="ANKYRIN-1-LIKE-RELATED"/>
    <property type="match status" value="1"/>
</dbReference>
<protein>
    <submittedName>
        <fullName evidence="4">Uncharacterized protein</fullName>
    </submittedName>
</protein>
<dbReference type="SUPFAM" id="SSF48403">
    <property type="entry name" value="Ankyrin repeat"/>
    <property type="match status" value="1"/>
</dbReference>
<evidence type="ECO:0000313" key="4">
    <source>
        <dbReference type="EnsemblMetazoa" id="G3999.3:cds"/>
    </source>
</evidence>
<organism evidence="4 5">
    <name type="scientific">Magallana gigas</name>
    <name type="common">Pacific oyster</name>
    <name type="synonym">Crassostrea gigas</name>
    <dbReference type="NCBI Taxonomy" id="29159"/>
    <lineage>
        <taxon>Eukaryota</taxon>
        <taxon>Metazoa</taxon>
        <taxon>Spiralia</taxon>
        <taxon>Lophotrochozoa</taxon>
        <taxon>Mollusca</taxon>
        <taxon>Bivalvia</taxon>
        <taxon>Autobranchia</taxon>
        <taxon>Pteriomorphia</taxon>
        <taxon>Ostreida</taxon>
        <taxon>Ostreoidea</taxon>
        <taxon>Ostreidae</taxon>
        <taxon>Magallana</taxon>
    </lineage>
</organism>
<dbReference type="Pfam" id="PF13606">
    <property type="entry name" value="Ank_3"/>
    <property type="match status" value="1"/>
</dbReference>
<proteinExistence type="predicted"/>
<dbReference type="InterPro" id="IPR036770">
    <property type="entry name" value="Ankyrin_rpt-contain_sf"/>
</dbReference>
<dbReference type="InterPro" id="IPR002110">
    <property type="entry name" value="Ankyrin_rpt"/>
</dbReference>
<dbReference type="Pfam" id="PF12796">
    <property type="entry name" value="Ank_2"/>
    <property type="match status" value="1"/>
</dbReference>
<dbReference type="PROSITE" id="PS50088">
    <property type="entry name" value="ANK_REPEAT"/>
    <property type="match status" value="1"/>
</dbReference>
<dbReference type="PROSITE" id="PS50297">
    <property type="entry name" value="ANK_REP_REGION"/>
    <property type="match status" value="1"/>
</dbReference>
<feature type="repeat" description="ANK" evidence="3">
    <location>
        <begin position="127"/>
        <end position="159"/>
    </location>
</feature>
<sequence length="219" mass="24270">MEVILTLSQCSLLLERVGLRAKAVIGYFHKSLFIERAGAQMTENDIQEKAVAYLALLKKDEDALVKEVKTLVKSNKDLVRSVFSAEIDGWTLFHACALRGCRKLLKYAIRSGVDVNLRMGEPEGVPGGCSALHMAAHRGDVSVIEILTSSRADLDLRDKEERTPVFYAHRANNSLAVKTLRKLGADMSSCDNGTFKESQERSLLNFRLLPFPGCSGSRR</sequence>
<dbReference type="SMART" id="SM00248">
    <property type="entry name" value="ANK"/>
    <property type="match status" value="3"/>
</dbReference>
<dbReference type="EnsemblMetazoa" id="G3999.3">
    <property type="protein sequence ID" value="G3999.3:cds"/>
    <property type="gene ID" value="G3999"/>
</dbReference>
<accession>A0A8W8N1R2</accession>
<dbReference type="AlphaFoldDB" id="A0A8W8N1R2"/>
<keyword evidence="2 3" id="KW-0040">ANK repeat</keyword>
<evidence type="ECO:0000256" key="1">
    <source>
        <dbReference type="ARBA" id="ARBA00022737"/>
    </source>
</evidence>
<reference evidence="4" key="1">
    <citation type="submission" date="2022-08" db="UniProtKB">
        <authorList>
            <consortium name="EnsemblMetazoa"/>
        </authorList>
    </citation>
    <scope>IDENTIFICATION</scope>
    <source>
        <strain evidence="4">05x7-T-G4-1.051#20</strain>
    </source>
</reference>
<evidence type="ECO:0000256" key="2">
    <source>
        <dbReference type="ARBA" id="ARBA00023043"/>
    </source>
</evidence>
<dbReference type="Gene3D" id="1.25.40.20">
    <property type="entry name" value="Ankyrin repeat-containing domain"/>
    <property type="match status" value="1"/>
</dbReference>
<dbReference type="EnsemblMetazoa" id="G3999.4">
    <property type="protein sequence ID" value="G3999.4:cds"/>
    <property type="gene ID" value="G3999"/>
</dbReference>
<dbReference type="PANTHER" id="PTHR24201">
    <property type="entry name" value="ANK_REP_REGION DOMAIN-CONTAINING PROTEIN"/>
    <property type="match status" value="1"/>
</dbReference>
<keyword evidence="1" id="KW-0677">Repeat</keyword>
<name>A0A8W8N1R2_MAGGI</name>
<dbReference type="Proteomes" id="UP000005408">
    <property type="component" value="Unassembled WGS sequence"/>
</dbReference>